<dbReference type="EC" id="2.4.1.1" evidence="4"/>
<dbReference type="InterPro" id="IPR052182">
    <property type="entry name" value="Glycogen/Maltodextrin_Phosph"/>
</dbReference>
<name>A0ABV3SGD1_9HYPH</name>
<keyword evidence="6" id="KW-0808">Transferase</keyword>
<dbReference type="SUPFAM" id="SSF53756">
    <property type="entry name" value="UDP-Glycosyltransferase/glycogen phosphorylase"/>
    <property type="match status" value="1"/>
</dbReference>
<evidence type="ECO:0000256" key="4">
    <source>
        <dbReference type="ARBA" id="ARBA00012591"/>
    </source>
</evidence>
<dbReference type="NCBIfam" id="TIGR02094">
    <property type="entry name" value="more_P_ylases"/>
    <property type="match status" value="1"/>
</dbReference>
<dbReference type="Proteomes" id="UP001556692">
    <property type="component" value="Unassembled WGS sequence"/>
</dbReference>
<keyword evidence="5" id="KW-0328">Glycosyltransferase</keyword>
<evidence type="ECO:0000256" key="1">
    <source>
        <dbReference type="ARBA" id="ARBA00001275"/>
    </source>
</evidence>
<dbReference type="InterPro" id="IPR000811">
    <property type="entry name" value="Glyco_trans_35"/>
</dbReference>
<evidence type="ECO:0000256" key="2">
    <source>
        <dbReference type="ARBA" id="ARBA00001933"/>
    </source>
</evidence>
<comment type="function">
    <text evidence="9">Phosphorylase is an important allosteric enzyme in carbohydrate metabolism. Enzymes from different sources differ in their regulatory mechanisms and in their natural substrates. However, all known phosphorylases share catalytic and structural properties.</text>
</comment>
<comment type="similarity">
    <text evidence="3">Belongs to the glycogen phosphorylase family.</text>
</comment>
<evidence type="ECO:0000313" key="11">
    <source>
        <dbReference type="Proteomes" id="UP001556692"/>
    </source>
</evidence>
<comment type="cofactor">
    <cofactor evidence="2">
        <name>pyridoxal 5'-phosphate</name>
        <dbReference type="ChEBI" id="CHEBI:597326"/>
    </cofactor>
</comment>
<evidence type="ECO:0000256" key="7">
    <source>
        <dbReference type="ARBA" id="ARBA00022898"/>
    </source>
</evidence>
<dbReference type="EMBL" id="JBDPGJ010000002">
    <property type="protein sequence ID" value="MEX0405813.1"/>
    <property type="molecule type" value="Genomic_DNA"/>
</dbReference>
<dbReference type="InterPro" id="IPR011834">
    <property type="entry name" value="Agluc_phsphrylas"/>
</dbReference>
<comment type="caution">
    <text evidence="10">The sequence shown here is derived from an EMBL/GenBank/DDBJ whole genome shotgun (WGS) entry which is preliminary data.</text>
</comment>
<accession>A0ABV3SGD1</accession>
<dbReference type="InterPro" id="IPR035090">
    <property type="entry name" value="Pyridoxal_P_attach_site"/>
</dbReference>
<dbReference type="PANTHER" id="PTHR42655">
    <property type="entry name" value="GLYCOGEN PHOSPHORYLASE"/>
    <property type="match status" value="1"/>
</dbReference>
<dbReference type="RefSeq" id="WP_367953690.1">
    <property type="nucleotide sequence ID" value="NZ_JBDPGJ010000002.1"/>
</dbReference>
<keyword evidence="7" id="KW-0663">Pyridoxal phosphate</keyword>
<evidence type="ECO:0000256" key="3">
    <source>
        <dbReference type="ARBA" id="ARBA00006047"/>
    </source>
</evidence>
<evidence type="ECO:0000256" key="6">
    <source>
        <dbReference type="ARBA" id="ARBA00022679"/>
    </source>
</evidence>
<evidence type="ECO:0000313" key="10">
    <source>
        <dbReference type="EMBL" id="MEX0405813.1"/>
    </source>
</evidence>
<keyword evidence="11" id="KW-1185">Reference proteome</keyword>
<dbReference type="PROSITE" id="PS00102">
    <property type="entry name" value="PHOSPHORYLASE"/>
    <property type="match status" value="1"/>
</dbReference>
<dbReference type="Pfam" id="PF00343">
    <property type="entry name" value="Phosphorylase"/>
    <property type="match status" value="1"/>
</dbReference>
<evidence type="ECO:0000256" key="9">
    <source>
        <dbReference type="ARBA" id="ARBA00025174"/>
    </source>
</evidence>
<organism evidence="10 11">
    <name type="scientific">Aquibium pacificus</name>
    <dbReference type="NCBI Taxonomy" id="3153579"/>
    <lineage>
        <taxon>Bacteria</taxon>
        <taxon>Pseudomonadati</taxon>
        <taxon>Pseudomonadota</taxon>
        <taxon>Alphaproteobacteria</taxon>
        <taxon>Hyphomicrobiales</taxon>
        <taxon>Phyllobacteriaceae</taxon>
        <taxon>Aquibium</taxon>
    </lineage>
</organism>
<evidence type="ECO:0000256" key="8">
    <source>
        <dbReference type="ARBA" id="ARBA00023277"/>
    </source>
</evidence>
<keyword evidence="8" id="KW-0119">Carbohydrate metabolism</keyword>
<protein>
    <recommendedName>
        <fullName evidence="4">glycogen phosphorylase</fullName>
        <ecNumber evidence="4">2.4.1.1</ecNumber>
    </recommendedName>
</protein>
<comment type="catalytic activity">
    <reaction evidence="1">
        <text>[(1-&gt;4)-alpha-D-glucosyl](n) + phosphate = [(1-&gt;4)-alpha-D-glucosyl](n-1) + alpha-D-glucose 1-phosphate</text>
        <dbReference type="Rhea" id="RHEA:41732"/>
        <dbReference type="Rhea" id="RHEA-COMP:9584"/>
        <dbReference type="Rhea" id="RHEA-COMP:9586"/>
        <dbReference type="ChEBI" id="CHEBI:15444"/>
        <dbReference type="ChEBI" id="CHEBI:43474"/>
        <dbReference type="ChEBI" id="CHEBI:58601"/>
        <dbReference type="EC" id="2.4.1.1"/>
    </reaction>
</comment>
<proteinExistence type="inferred from homology"/>
<evidence type="ECO:0000256" key="5">
    <source>
        <dbReference type="ARBA" id="ARBA00022676"/>
    </source>
</evidence>
<dbReference type="Gene3D" id="3.40.50.2000">
    <property type="entry name" value="Glycogen Phosphorylase B"/>
    <property type="match status" value="3"/>
</dbReference>
<gene>
    <name evidence="10" type="primary">glgP</name>
    <name evidence="10" type="ORF">ABGN05_09085</name>
</gene>
<reference evidence="10 11" key="1">
    <citation type="submission" date="2024-05" db="EMBL/GenBank/DDBJ databases">
        <authorList>
            <person name="Jiang F."/>
        </authorList>
    </citation>
    <scope>NUCLEOTIDE SEQUENCE [LARGE SCALE GENOMIC DNA]</scope>
    <source>
        <strain evidence="10 11">LZ166</strain>
    </source>
</reference>
<sequence length="565" mass="62815">MTSLDSFVGKTRIAYFSMEIAIIPEMHTYSGGLGVLAGDTARSCADLNLPMVFLTLLSREGYLRQEIGIDGGQIEHPDPWKPELWAEPLGAMISVRIEERDVWIKPWLRLLRSPNGNEVPVLLLDTRLDENLPEDRDITDRLYGAGEEYRLKQEIVLGVGGARILDALGFGIETFHLNEGHAALLAAELLRRHPHRNGHGSTAAVTFDVGRIRDRCVFTTHTPVEAGHDKFSYELVQRLLGNDFLPIDAFRAVGGTDRLNMTCLALHLSGFVNGVARSHGDTARRMFPAFDVRDITNGVHAASWVHPALGKIFDVVAPGWGHEPELLINADRLNDVDVWSAHETAKAELIALVAERAGRRLDPALPILGFARRMTGYKRPDLIFTNLERLRAIARRQPFQLVMAGKAHPQDEGGKQLIVAIHRHMRELEHDITVAFVPNYDLSVARTLVAGADVWLNTPMPPMEASGTSGMKAALNGVLNLSVLDGWWSEGCIEGETGWAVGEPGAGPDSHAASLFDKLEETVLPLFREDRARWTWMMKEAISKLGSRFNSQRMMRRYASEAYLR</sequence>
<dbReference type="PANTHER" id="PTHR42655:SF1">
    <property type="entry name" value="GLYCOGEN PHOSPHORYLASE"/>
    <property type="match status" value="1"/>
</dbReference>